<name>A0A3N2Q481_SODAK</name>
<dbReference type="OrthoDB" id="4918043at2759"/>
<dbReference type="RefSeq" id="XP_028469379.1">
    <property type="nucleotide sequence ID" value="XM_028611432.1"/>
</dbReference>
<evidence type="ECO:0000313" key="2">
    <source>
        <dbReference type="EMBL" id="ROT41573.1"/>
    </source>
</evidence>
<evidence type="ECO:0000256" key="1">
    <source>
        <dbReference type="SAM" id="MobiDB-lite"/>
    </source>
</evidence>
<gene>
    <name evidence="2" type="ORF">SODALDRAFT_331321</name>
</gene>
<dbReference type="GeneID" id="39579910"/>
<accession>A0A3N2Q481</accession>
<dbReference type="AlphaFoldDB" id="A0A3N2Q481"/>
<feature type="compositionally biased region" description="Basic and acidic residues" evidence="1">
    <location>
        <begin position="176"/>
        <end position="196"/>
    </location>
</feature>
<evidence type="ECO:0000313" key="3">
    <source>
        <dbReference type="Proteomes" id="UP000272025"/>
    </source>
</evidence>
<protein>
    <submittedName>
        <fullName evidence="2">Uncharacterized protein</fullName>
    </submittedName>
</protein>
<feature type="region of interest" description="Disordered" evidence="1">
    <location>
        <begin position="174"/>
        <end position="196"/>
    </location>
</feature>
<dbReference type="Proteomes" id="UP000272025">
    <property type="component" value="Unassembled WGS sequence"/>
</dbReference>
<proteinExistence type="predicted"/>
<keyword evidence="3" id="KW-1185">Reference proteome</keyword>
<dbReference type="STRING" id="1314773.A0A3N2Q481"/>
<reference evidence="2 3" key="1">
    <citation type="journal article" date="2018" name="Mol. Ecol.">
        <title>The obligate alkalophilic soda-lake fungus Sodiomyces alkalinus has shifted to a protein diet.</title>
        <authorList>
            <person name="Grum-Grzhimaylo A.A."/>
            <person name="Falkoski D.L."/>
            <person name="van den Heuvel J."/>
            <person name="Valero-Jimenez C.A."/>
            <person name="Min B."/>
            <person name="Choi I.G."/>
            <person name="Lipzen A."/>
            <person name="Daum C.G."/>
            <person name="Aanen D.K."/>
            <person name="Tsang A."/>
            <person name="Henrissat B."/>
            <person name="Bilanenko E.N."/>
            <person name="de Vries R.P."/>
            <person name="van Kan J.A.L."/>
            <person name="Grigoriev I.V."/>
            <person name="Debets A.J.M."/>
        </authorList>
    </citation>
    <scope>NUCLEOTIDE SEQUENCE [LARGE SCALE GENOMIC DNA]</scope>
    <source>
        <strain evidence="2 3">F11</strain>
    </source>
</reference>
<sequence length="364" mass="41072">MPSSSPAAVDMVIPPKTSSLQPFMVLCVAPFLGYRDIQALRCVCTEWRRILDQYERSVSLRHSGLREYEVQPRHLILGSETPTRYVIPFPSYPGIRELEERARQIQYVVHQTNYLKDGFSCIGLGDCAPEELSRATQGIERALWLCSDIADLEAAPWASFKDVPENLRVHRHLVGHGREDREQASDATTTKEDRVSEKPVRVTQLELLENLPTVDLARLVVLLFLTRHAFMEFVCGEAPRDFQNPLYAEWCMSVVEATLRHGVFFLHAQIQGGNEHLLGRAGVGSPLARRAAEIATDLVEEIRLWEKSWQNMLPGLNMTVQGTFRRRIGCDPRQSLYFAAEMIKGNNVTCGNCKTVIADAGHNS</sequence>
<dbReference type="EMBL" id="ML119052">
    <property type="protein sequence ID" value="ROT41573.1"/>
    <property type="molecule type" value="Genomic_DNA"/>
</dbReference>
<organism evidence="2 3">
    <name type="scientific">Sodiomyces alkalinus (strain CBS 110278 / VKM F-3762 / F11)</name>
    <name type="common">Alkaliphilic filamentous fungus</name>
    <dbReference type="NCBI Taxonomy" id="1314773"/>
    <lineage>
        <taxon>Eukaryota</taxon>
        <taxon>Fungi</taxon>
        <taxon>Dikarya</taxon>
        <taxon>Ascomycota</taxon>
        <taxon>Pezizomycotina</taxon>
        <taxon>Sordariomycetes</taxon>
        <taxon>Hypocreomycetidae</taxon>
        <taxon>Glomerellales</taxon>
        <taxon>Plectosphaerellaceae</taxon>
        <taxon>Sodiomyces</taxon>
    </lineage>
</organism>